<sequence>MNRIQHILIFFILVSCSNDEPAPQVSFTASDVAHGSVSFNQNSTNVTSYLWDFGDGYSTDVDNPTHIYIYNGTYVVTLTVKGKGGEATVKQDVIVKSVLGELMFWMSKKGEDVRVAIDEGSFTGNIDWAFDSEPECTSGGAVTYSNLSDGEHTYHAVEEEGGTSKGWSGTVTVIGGKCVKKELVY</sequence>
<dbReference type="PROSITE" id="PS51257">
    <property type="entry name" value="PROKAR_LIPOPROTEIN"/>
    <property type="match status" value="1"/>
</dbReference>
<dbReference type="CDD" id="cd00146">
    <property type="entry name" value="PKD"/>
    <property type="match status" value="1"/>
</dbReference>
<evidence type="ECO:0000313" key="2">
    <source>
        <dbReference type="EMBL" id="WAC12497.1"/>
    </source>
</evidence>
<protein>
    <submittedName>
        <fullName evidence="2">PKD domain-containing protein</fullName>
    </submittedName>
</protein>
<dbReference type="SUPFAM" id="SSF49299">
    <property type="entry name" value="PKD domain"/>
    <property type="match status" value="1"/>
</dbReference>
<dbReference type="Proteomes" id="UP001164653">
    <property type="component" value="Chromosome"/>
</dbReference>
<evidence type="ECO:0000259" key="1">
    <source>
        <dbReference type="PROSITE" id="PS50093"/>
    </source>
</evidence>
<dbReference type="Gene3D" id="2.60.40.10">
    <property type="entry name" value="Immunoglobulins"/>
    <property type="match status" value="1"/>
</dbReference>
<dbReference type="InterPro" id="IPR035986">
    <property type="entry name" value="PKD_dom_sf"/>
</dbReference>
<dbReference type="SMART" id="SM00089">
    <property type="entry name" value="PKD"/>
    <property type="match status" value="1"/>
</dbReference>
<dbReference type="RefSeq" id="WP_255773071.1">
    <property type="nucleotide sequence ID" value="NZ_CP112998.1"/>
</dbReference>
<name>A0A9E8SQ15_9BACT</name>
<dbReference type="InterPro" id="IPR022409">
    <property type="entry name" value="PKD/Chitinase_dom"/>
</dbReference>
<dbReference type="KEGG" id="dpf:ON006_00755"/>
<dbReference type="Pfam" id="PF18911">
    <property type="entry name" value="PKD_4"/>
    <property type="match status" value="1"/>
</dbReference>
<keyword evidence="3" id="KW-1185">Reference proteome</keyword>
<dbReference type="PROSITE" id="PS50093">
    <property type="entry name" value="PKD"/>
    <property type="match status" value="1"/>
</dbReference>
<feature type="domain" description="PKD" evidence="1">
    <location>
        <begin position="47"/>
        <end position="102"/>
    </location>
</feature>
<dbReference type="EMBL" id="CP112998">
    <property type="protein sequence ID" value="WAC12497.1"/>
    <property type="molecule type" value="Genomic_DNA"/>
</dbReference>
<proteinExistence type="predicted"/>
<gene>
    <name evidence="2" type="ORF">ON006_00755</name>
</gene>
<organism evidence="2 3">
    <name type="scientific">Dyadobacter pollutisoli</name>
    <dbReference type="NCBI Taxonomy" id="2910158"/>
    <lineage>
        <taxon>Bacteria</taxon>
        <taxon>Pseudomonadati</taxon>
        <taxon>Bacteroidota</taxon>
        <taxon>Cytophagia</taxon>
        <taxon>Cytophagales</taxon>
        <taxon>Spirosomataceae</taxon>
        <taxon>Dyadobacter</taxon>
    </lineage>
</organism>
<dbReference type="InterPro" id="IPR000601">
    <property type="entry name" value="PKD_dom"/>
</dbReference>
<dbReference type="AlphaFoldDB" id="A0A9E8SQ15"/>
<evidence type="ECO:0000313" key="3">
    <source>
        <dbReference type="Proteomes" id="UP001164653"/>
    </source>
</evidence>
<reference evidence="2" key="1">
    <citation type="submission" date="2022-11" db="EMBL/GenBank/DDBJ databases">
        <title>Dyadobacter pollutisoli sp. nov., isolated from plastic dumped soil.</title>
        <authorList>
            <person name="Kim J.M."/>
            <person name="Kim K.R."/>
            <person name="Lee J.K."/>
            <person name="Hao L."/>
            <person name="Jeon C.O."/>
        </authorList>
    </citation>
    <scope>NUCLEOTIDE SEQUENCE</scope>
    <source>
        <strain evidence="2">U1</strain>
    </source>
</reference>
<accession>A0A9E8SQ15</accession>
<dbReference type="InterPro" id="IPR013783">
    <property type="entry name" value="Ig-like_fold"/>
</dbReference>